<evidence type="ECO:0000256" key="12">
    <source>
        <dbReference type="SAM" id="SignalP"/>
    </source>
</evidence>
<dbReference type="CDD" id="cd09213">
    <property type="entry name" value="Luminal_IRE1_like"/>
    <property type="match status" value="1"/>
</dbReference>
<dbReference type="EC" id="2.7.11.1" evidence="2"/>
<dbReference type="InterPro" id="IPR011047">
    <property type="entry name" value="Quinoprotein_ADH-like_sf"/>
</dbReference>
<evidence type="ECO:0000256" key="1">
    <source>
        <dbReference type="ARBA" id="ARBA00004479"/>
    </source>
</evidence>
<evidence type="ECO:0000256" key="5">
    <source>
        <dbReference type="ARBA" id="ARBA00022692"/>
    </source>
</evidence>
<feature type="signal peptide" evidence="12">
    <location>
        <begin position="1"/>
        <end position="26"/>
    </location>
</feature>
<evidence type="ECO:0000259" key="14">
    <source>
        <dbReference type="PROSITE" id="PS51392"/>
    </source>
</evidence>
<keyword evidence="9" id="KW-0067">ATP-binding</keyword>
<dbReference type="SMART" id="SM00220">
    <property type="entry name" value="S_TKc"/>
    <property type="match status" value="1"/>
</dbReference>
<protein>
    <recommendedName>
        <fullName evidence="2">non-specific serine/threonine protein kinase</fullName>
        <ecNumber evidence="2">2.7.11.1</ecNumber>
    </recommendedName>
</protein>
<dbReference type="Pfam" id="PF06479">
    <property type="entry name" value="Ribonuc_2-5A"/>
    <property type="match status" value="1"/>
</dbReference>
<dbReference type="Gene3D" id="1.10.510.10">
    <property type="entry name" value="Transferase(Phosphotransferase) domain 1"/>
    <property type="match status" value="1"/>
</dbReference>
<dbReference type="InterPro" id="IPR015943">
    <property type="entry name" value="WD40/YVTN_repeat-like_dom_sf"/>
</dbReference>
<dbReference type="InterPro" id="IPR011009">
    <property type="entry name" value="Kinase-like_dom_sf"/>
</dbReference>
<evidence type="ECO:0000256" key="10">
    <source>
        <dbReference type="ARBA" id="ARBA00022989"/>
    </source>
</evidence>
<reference evidence="15 16" key="1">
    <citation type="journal article" date="2008" name="Nature">
        <title>The genome of the choanoflagellate Monosiga brevicollis and the origin of metazoans.</title>
        <authorList>
            <consortium name="JGI Sequencing"/>
            <person name="King N."/>
            <person name="Westbrook M.J."/>
            <person name="Young S.L."/>
            <person name="Kuo A."/>
            <person name="Abedin M."/>
            <person name="Chapman J."/>
            <person name="Fairclough S."/>
            <person name="Hellsten U."/>
            <person name="Isogai Y."/>
            <person name="Letunic I."/>
            <person name="Marr M."/>
            <person name="Pincus D."/>
            <person name="Putnam N."/>
            <person name="Rokas A."/>
            <person name="Wright K.J."/>
            <person name="Zuzow R."/>
            <person name="Dirks W."/>
            <person name="Good M."/>
            <person name="Goodstein D."/>
            <person name="Lemons D."/>
            <person name="Li W."/>
            <person name="Lyons J.B."/>
            <person name="Morris A."/>
            <person name="Nichols S."/>
            <person name="Richter D.J."/>
            <person name="Salamov A."/>
            <person name="Bork P."/>
            <person name="Lim W.A."/>
            <person name="Manning G."/>
            <person name="Miller W.T."/>
            <person name="McGinnis W."/>
            <person name="Shapiro H."/>
            <person name="Tjian R."/>
            <person name="Grigoriev I.V."/>
            <person name="Rokhsar D."/>
        </authorList>
    </citation>
    <scope>NUCLEOTIDE SEQUENCE [LARGE SCALE GENOMIC DNA]</scope>
    <source>
        <strain evidence="16">MX1 / ATCC 50154</strain>
    </source>
</reference>
<dbReference type="PROSITE" id="PS50011">
    <property type="entry name" value="PROTEIN_KINASE_DOM"/>
    <property type="match status" value="1"/>
</dbReference>
<dbReference type="PANTHER" id="PTHR13954:SF6">
    <property type="entry name" value="NON-SPECIFIC SERINE_THREONINE PROTEIN KINASE"/>
    <property type="match status" value="1"/>
</dbReference>
<dbReference type="GO" id="GO:0004674">
    <property type="term" value="F:protein serine/threonine kinase activity"/>
    <property type="evidence" value="ECO:0000318"/>
    <property type="project" value="GO_Central"/>
</dbReference>
<evidence type="ECO:0000313" key="15">
    <source>
        <dbReference type="EMBL" id="EDQ89538.1"/>
    </source>
</evidence>
<dbReference type="Pfam" id="PF00069">
    <property type="entry name" value="Pkinase"/>
    <property type="match status" value="1"/>
</dbReference>
<dbReference type="KEGG" id="mbr:MONBRDRAFT_32345"/>
<comment type="subcellular location">
    <subcellularLocation>
        <location evidence="1">Membrane</location>
        <topology evidence="1">Single-pass type I membrane protein</topology>
    </subcellularLocation>
</comment>
<keyword evidence="10" id="KW-1133">Transmembrane helix</keyword>
<organism evidence="15 16">
    <name type="scientific">Monosiga brevicollis</name>
    <name type="common">Choanoflagellate</name>
    <dbReference type="NCBI Taxonomy" id="81824"/>
    <lineage>
        <taxon>Eukaryota</taxon>
        <taxon>Choanoflagellata</taxon>
        <taxon>Craspedida</taxon>
        <taxon>Salpingoecidae</taxon>
        <taxon>Monosiga</taxon>
    </lineage>
</organism>
<dbReference type="AlphaFoldDB" id="A9UYX8"/>
<dbReference type="PROSITE" id="PS51392">
    <property type="entry name" value="KEN"/>
    <property type="match status" value="1"/>
</dbReference>
<feature type="region of interest" description="Disordered" evidence="11">
    <location>
        <begin position="655"/>
        <end position="674"/>
    </location>
</feature>
<evidence type="ECO:0000256" key="7">
    <source>
        <dbReference type="ARBA" id="ARBA00022741"/>
    </source>
</evidence>
<evidence type="ECO:0000256" key="3">
    <source>
        <dbReference type="ARBA" id="ARBA00022527"/>
    </source>
</evidence>
<dbReference type="GO" id="GO:0016020">
    <property type="term" value="C:membrane"/>
    <property type="evidence" value="ECO:0007669"/>
    <property type="project" value="UniProtKB-SubCell"/>
</dbReference>
<dbReference type="GO" id="GO:0036498">
    <property type="term" value="P:IRE1-mediated unfolded protein response"/>
    <property type="evidence" value="ECO:0000318"/>
    <property type="project" value="GO_Central"/>
</dbReference>
<dbReference type="GO" id="GO:0005783">
    <property type="term" value="C:endoplasmic reticulum"/>
    <property type="evidence" value="ECO:0000318"/>
    <property type="project" value="GO_Central"/>
</dbReference>
<evidence type="ECO:0000256" key="4">
    <source>
        <dbReference type="ARBA" id="ARBA00022679"/>
    </source>
</evidence>
<keyword evidence="4" id="KW-0808">Transferase</keyword>
<dbReference type="RefSeq" id="XP_001745567.1">
    <property type="nucleotide sequence ID" value="XM_001745515.1"/>
</dbReference>
<keyword evidence="10" id="KW-0472">Membrane</keyword>
<dbReference type="EMBL" id="CH991550">
    <property type="protein sequence ID" value="EDQ89538.1"/>
    <property type="molecule type" value="Genomic_DNA"/>
</dbReference>
<keyword evidence="8" id="KW-0418">Kinase</keyword>
<feature type="domain" description="Protein kinase" evidence="13">
    <location>
        <begin position="454"/>
        <end position="705"/>
    </location>
</feature>
<dbReference type="FunFam" id="3.30.200.20:FF:000077">
    <property type="entry name" value="Putative Serine/threonine-protein kinase/endoribonuclease IRE1"/>
    <property type="match status" value="1"/>
</dbReference>
<dbReference type="GeneID" id="5890851"/>
<keyword evidence="5" id="KW-0812">Transmembrane</keyword>
<feature type="domain" description="KEN" evidence="14">
    <location>
        <begin position="686"/>
        <end position="822"/>
    </location>
</feature>
<dbReference type="Gene3D" id="2.130.10.10">
    <property type="entry name" value="YVTN repeat-like/Quinoprotein amine dehydrogenase"/>
    <property type="match status" value="1"/>
</dbReference>
<evidence type="ECO:0000259" key="13">
    <source>
        <dbReference type="PROSITE" id="PS50011"/>
    </source>
</evidence>
<dbReference type="GO" id="GO:0051082">
    <property type="term" value="F:unfolded protein binding"/>
    <property type="evidence" value="ECO:0000318"/>
    <property type="project" value="GO_Central"/>
</dbReference>
<feature type="region of interest" description="Disordered" evidence="11">
    <location>
        <begin position="411"/>
        <end position="442"/>
    </location>
</feature>
<gene>
    <name evidence="15" type="ORF">MONBRDRAFT_32345</name>
</gene>
<dbReference type="InterPro" id="IPR038357">
    <property type="entry name" value="KEN_sf"/>
</dbReference>
<dbReference type="PROSITE" id="PS00108">
    <property type="entry name" value="PROTEIN_KINASE_ST"/>
    <property type="match status" value="1"/>
</dbReference>
<dbReference type="SUPFAM" id="SSF56112">
    <property type="entry name" value="Protein kinase-like (PK-like)"/>
    <property type="match status" value="1"/>
</dbReference>
<evidence type="ECO:0000313" key="16">
    <source>
        <dbReference type="Proteomes" id="UP000001357"/>
    </source>
</evidence>
<dbReference type="PROSITE" id="PS51257">
    <property type="entry name" value="PROKAR_LIPOPROTEIN"/>
    <property type="match status" value="1"/>
</dbReference>
<dbReference type="SMART" id="SM00580">
    <property type="entry name" value="PUG"/>
    <property type="match status" value="1"/>
</dbReference>
<dbReference type="eggNOG" id="KOG1027">
    <property type="taxonomic scope" value="Eukaryota"/>
</dbReference>
<dbReference type="InterPro" id="IPR008271">
    <property type="entry name" value="Ser/Thr_kinase_AS"/>
</dbReference>
<keyword evidence="7" id="KW-0547">Nucleotide-binding</keyword>
<evidence type="ECO:0000256" key="9">
    <source>
        <dbReference type="ARBA" id="ARBA00022840"/>
    </source>
</evidence>
<dbReference type="PANTHER" id="PTHR13954">
    <property type="entry name" value="IRE1-RELATED"/>
    <property type="match status" value="1"/>
</dbReference>
<keyword evidence="3" id="KW-0723">Serine/threonine-protein kinase</keyword>
<dbReference type="Gene3D" id="3.30.200.20">
    <property type="entry name" value="Phosphorylase Kinase, domain 1"/>
    <property type="match status" value="1"/>
</dbReference>
<dbReference type="InParanoid" id="A9UYX8"/>
<keyword evidence="6 12" id="KW-0732">Signal</keyword>
<evidence type="ECO:0000256" key="2">
    <source>
        <dbReference type="ARBA" id="ARBA00012513"/>
    </source>
</evidence>
<dbReference type="GO" id="GO:0006397">
    <property type="term" value="P:mRNA processing"/>
    <property type="evidence" value="ECO:0007669"/>
    <property type="project" value="InterPro"/>
</dbReference>
<dbReference type="GO" id="GO:0005524">
    <property type="term" value="F:ATP binding"/>
    <property type="evidence" value="ECO:0007669"/>
    <property type="project" value="UniProtKB-KW"/>
</dbReference>
<dbReference type="InterPro" id="IPR010513">
    <property type="entry name" value="KEN_dom"/>
</dbReference>
<dbReference type="Proteomes" id="UP000001357">
    <property type="component" value="Unassembled WGS sequence"/>
</dbReference>
<keyword evidence="16" id="KW-1185">Reference proteome</keyword>
<dbReference type="STRING" id="81824.A9UYX8"/>
<name>A9UYX8_MONBE</name>
<accession>A9UYX8</accession>
<sequence length="822" mass="92098">MGRGGGHGWLQLMALLLTVLISCSKAASSSKQLLGNRLSPRLGSEAGTNQLDYILSATNFQQRHVLAPDAPAHVYVVTVDGRLHAFDLATGERMWHYDTGPIIEGSDQTPDDESMAFVPDVLNGNLYTARRNSPLLQRLDTTVKDLATDHPRSFYTANGTVIFRGKAFSSMVQLEADTGRVLRNYDLEEALTTETSPTLDAIETHAIFVGRTRFQLLMNEARSNHLRLNMTYASLVPSSRIASPQLLAAYGIRQNECVLGDYFLRMGKASGWVAKFSSHVVDVMVADPAGDLYRVPAQREVSAHSATTSQDDHGGQMVQVKQLPNKGLVYVVPVDIIVGELERDLNVHQNDLAPYDQVVRHPVDCTVSGHSGSDMPWCRALGLTAESDATAILHYTVLLITRHLSKPAPRPLLASDFEPTSSSSLHSTTPPLPPSSSSVPRPDIQLEQQPRLIEVSDIILGRGSHGTIVSKGRFQSQDIAVKRVLKQYYDAAQLEVQILRNHDRHDNVIRYLCKEEDKDFLYIALELCVGTLVHFVEAHESMRSWKGMDRRNLDTDVLRGLEYLHGKNIIHRDLKPQNVLLREHGQVIRAVISDFGLGKVILDDRSVFTATAVGTTGWVAPEVLLKRVSSKAVDVFAAGCVVHYLHHNAHPFGKDGYEREGRIRHNQPQPRKSKDKLLDDLINKMIQHESAERPDVSEALRHPFFWDDSKRLAFLVEVSDRLEKVAKDDDVIQALETGQDLLQDLQRRRTYDGSSVVALMRAMRNKRHHYQEMAPELREYLGAIPSGFLQFFTSRFPFLICHVYNRVRASSLADETPFQEYL</sequence>
<feature type="chain" id="PRO_5002742572" description="non-specific serine/threonine protein kinase" evidence="12">
    <location>
        <begin position="27"/>
        <end position="822"/>
    </location>
</feature>
<dbReference type="InterPro" id="IPR000719">
    <property type="entry name" value="Prot_kinase_dom"/>
</dbReference>
<feature type="compositionally biased region" description="Low complexity" evidence="11">
    <location>
        <begin position="419"/>
        <end position="429"/>
    </location>
</feature>
<dbReference type="Gene3D" id="1.20.1440.180">
    <property type="entry name" value="KEN domain"/>
    <property type="match status" value="1"/>
</dbReference>
<evidence type="ECO:0000256" key="6">
    <source>
        <dbReference type="ARBA" id="ARBA00022729"/>
    </source>
</evidence>
<dbReference type="FunCoup" id="A9UYX8">
    <property type="interactions" value="573"/>
</dbReference>
<proteinExistence type="predicted"/>
<dbReference type="SUPFAM" id="SSF50998">
    <property type="entry name" value="Quinoprotein alcohol dehydrogenase-like"/>
    <property type="match status" value="1"/>
</dbReference>
<dbReference type="GO" id="GO:0004521">
    <property type="term" value="F:RNA endonuclease activity"/>
    <property type="evidence" value="ECO:0000318"/>
    <property type="project" value="GO_Central"/>
</dbReference>
<evidence type="ECO:0000256" key="11">
    <source>
        <dbReference type="SAM" id="MobiDB-lite"/>
    </source>
</evidence>
<dbReference type="InterPro" id="IPR045133">
    <property type="entry name" value="IRE1/2-like"/>
</dbReference>
<dbReference type="GO" id="GO:0070059">
    <property type="term" value="P:intrinsic apoptotic signaling pathway in response to endoplasmic reticulum stress"/>
    <property type="evidence" value="ECO:0000318"/>
    <property type="project" value="GO_Central"/>
</dbReference>
<evidence type="ECO:0000256" key="8">
    <source>
        <dbReference type="ARBA" id="ARBA00022777"/>
    </source>
</evidence>